<dbReference type="PROSITE" id="PS51664">
    <property type="entry name" value="YCAO"/>
    <property type="match status" value="1"/>
</dbReference>
<accession>A0ABT7EJG9</accession>
<reference evidence="2 3" key="1">
    <citation type="submission" date="2023-05" db="EMBL/GenBank/DDBJ databases">
        <title>Pseudoalteromonas ardens sp. nov., Pseudoalteromonas obscura sp. nov., and Pseudoalteromonas umbrosa sp. nov., isolated from the coral Montipora capitata.</title>
        <authorList>
            <person name="Thomas E.M."/>
            <person name="Smith E.M."/>
            <person name="Papke E."/>
            <person name="Shlafstein M.D."/>
            <person name="Oline D.K."/>
            <person name="Videau P."/>
            <person name="Saw J.H."/>
            <person name="Strangman W.K."/>
            <person name="Ushijima B."/>
        </authorList>
    </citation>
    <scope>NUCLEOTIDE SEQUENCE [LARGE SCALE GENOMIC DNA]</scope>
    <source>
        <strain evidence="2 3">P94</strain>
    </source>
</reference>
<dbReference type="EMBL" id="JASJUT010000003">
    <property type="protein sequence ID" value="MDK2595184.1"/>
    <property type="molecule type" value="Genomic_DNA"/>
</dbReference>
<name>A0ABT7EJG9_9GAMM</name>
<dbReference type="PANTHER" id="PTHR37809">
    <property type="entry name" value="RIBOSOMAL PROTEIN S12 METHYLTHIOTRANSFERASE ACCESSORY FACTOR YCAO"/>
    <property type="match status" value="1"/>
</dbReference>
<dbReference type="Gene3D" id="3.30.160.660">
    <property type="match status" value="1"/>
</dbReference>
<dbReference type="PANTHER" id="PTHR37809:SF1">
    <property type="entry name" value="RIBOSOMAL PROTEIN S12 METHYLTHIOTRANSFERASE ACCESSORY FACTOR YCAO"/>
    <property type="match status" value="1"/>
</dbReference>
<evidence type="ECO:0000313" key="3">
    <source>
        <dbReference type="Proteomes" id="UP001231915"/>
    </source>
</evidence>
<dbReference type="Gene3D" id="3.30.1330.230">
    <property type="match status" value="1"/>
</dbReference>
<comment type="caution">
    <text evidence="2">The sequence shown here is derived from an EMBL/GenBank/DDBJ whole genome shotgun (WGS) entry which is preliminary data.</text>
</comment>
<dbReference type="InterPro" id="IPR003776">
    <property type="entry name" value="YcaO-like_dom"/>
</dbReference>
<gene>
    <name evidence="2" type="ORF">QNM18_09040</name>
</gene>
<feature type="domain" description="YcaO" evidence="1">
    <location>
        <begin position="63"/>
        <end position="409"/>
    </location>
</feature>
<dbReference type="NCBIfam" id="TIGR00702">
    <property type="entry name" value="YcaO-type kinase domain"/>
    <property type="match status" value="1"/>
</dbReference>
<evidence type="ECO:0000313" key="2">
    <source>
        <dbReference type="EMBL" id="MDK2595184.1"/>
    </source>
</evidence>
<dbReference type="RefSeq" id="WP_211010187.1">
    <property type="nucleotide sequence ID" value="NZ_JASJUT010000003.1"/>
</dbReference>
<proteinExistence type="predicted"/>
<evidence type="ECO:0000259" key="1">
    <source>
        <dbReference type="PROSITE" id="PS51664"/>
    </source>
</evidence>
<protein>
    <submittedName>
        <fullName evidence="2">YcaO-like family protein</fullName>
    </submittedName>
</protein>
<dbReference type="Gene3D" id="3.30.40.250">
    <property type="match status" value="1"/>
</dbReference>
<dbReference type="Proteomes" id="UP001231915">
    <property type="component" value="Unassembled WGS sequence"/>
</dbReference>
<organism evidence="2 3">
    <name type="scientific">Pseudoalteromonas obscura</name>
    <dbReference type="NCBI Taxonomy" id="3048491"/>
    <lineage>
        <taxon>Bacteria</taxon>
        <taxon>Pseudomonadati</taxon>
        <taxon>Pseudomonadota</taxon>
        <taxon>Gammaproteobacteria</taxon>
        <taxon>Alteromonadales</taxon>
        <taxon>Pseudoalteromonadaceae</taxon>
        <taxon>Pseudoalteromonas</taxon>
    </lineage>
</organism>
<keyword evidence="3" id="KW-1185">Reference proteome</keyword>
<sequence>MKKQYFEGTHRVLSPQQTLDKISPTLKTMGITRIANVTGLDNIGVPVATACRPNSKAVAVSQGKGATLAAAKVSAAMEAIETYHAENIDLPLKFMSYNELKQDHSFVEITSLPKLSVKPFCPKEKRLWIAAEAFDDKRALYVPYDLVHCDYTLPLPAGSGVFQMSTNGLASGNTIEEAQLHGLCEVIERDALCLWSLKESHKYQIKRVDLKTITDSSISELLSKLSSAGVLCALWDITSDIGVPTFLATIIDEQENPYRPLYSASGAGTHPNANVALSRAITEAIQTRLTLISGSRDDINLAKYESKRQLEAMSELRKLLQDEPEHQLDFNTLASFQSETIEDDLNHVLLKLKHCDINPVYIDLTKSKYQIPVVRVIAPNLEGIHDTPGYIFGTRAKHVAQLNTESLIP</sequence>
<dbReference type="Pfam" id="PF02624">
    <property type="entry name" value="YcaO"/>
    <property type="match status" value="1"/>
</dbReference>